<dbReference type="PANTHER" id="PTHR33164">
    <property type="entry name" value="TRANSCRIPTIONAL REGULATOR, MARR FAMILY"/>
    <property type="match status" value="1"/>
</dbReference>
<accession>A0A1Q8ZTG4</accession>
<dbReference type="AlphaFoldDB" id="A0A1Q8ZTG4"/>
<dbReference type="InterPro" id="IPR000835">
    <property type="entry name" value="HTH_MarR-typ"/>
</dbReference>
<dbReference type="Pfam" id="PF12802">
    <property type="entry name" value="MarR_2"/>
    <property type="match status" value="1"/>
</dbReference>
<name>A0A1Q8ZTG4_9HYPH</name>
<proteinExistence type="predicted"/>
<dbReference type="PANTHER" id="PTHR33164:SF57">
    <property type="entry name" value="MARR-FAMILY TRANSCRIPTIONAL REGULATOR"/>
    <property type="match status" value="1"/>
</dbReference>
<sequence>MSVELSATAALGLWHHVTLAQVQDDGPDLSLRQLTLLLHIYLVPPPHTVRGLAATLNVTKPVITRALDTMGEMGLVDRVRDDMDRRNVIIKRTVAGALYLEKLGDLIMDRARTMRS</sequence>
<organism evidence="2 3">
    <name type="scientific">Rhizobium oryziradicis</name>
    <dbReference type="NCBI Taxonomy" id="1867956"/>
    <lineage>
        <taxon>Bacteria</taxon>
        <taxon>Pseudomonadati</taxon>
        <taxon>Pseudomonadota</taxon>
        <taxon>Alphaproteobacteria</taxon>
        <taxon>Hyphomicrobiales</taxon>
        <taxon>Rhizobiaceae</taxon>
        <taxon>Rhizobium/Agrobacterium group</taxon>
        <taxon>Rhizobium</taxon>
    </lineage>
</organism>
<dbReference type="Gene3D" id="1.10.10.10">
    <property type="entry name" value="Winged helix-like DNA-binding domain superfamily/Winged helix DNA-binding domain"/>
    <property type="match status" value="1"/>
</dbReference>
<dbReference type="RefSeq" id="WP_075639142.1">
    <property type="nucleotide sequence ID" value="NZ_MKIM01000025.1"/>
</dbReference>
<protein>
    <submittedName>
        <fullName evidence="2">MarR family transcriptional regulator</fullName>
    </submittedName>
</protein>
<dbReference type="STRING" id="1867956.BJF95_18075"/>
<gene>
    <name evidence="2" type="ORF">BJF95_18075</name>
</gene>
<dbReference type="PROSITE" id="PS50995">
    <property type="entry name" value="HTH_MARR_2"/>
    <property type="match status" value="1"/>
</dbReference>
<dbReference type="InterPro" id="IPR036388">
    <property type="entry name" value="WH-like_DNA-bd_sf"/>
</dbReference>
<dbReference type="Proteomes" id="UP000186894">
    <property type="component" value="Unassembled WGS sequence"/>
</dbReference>
<dbReference type="EMBL" id="MKIM01000025">
    <property type="protein sequence ID" value="OLP45228.1"/>
    <property type="molecule type" value="Genomic_DNA"/>
</dbReference>
<keyword evidence="3" id="KW-1185">Reference proteome</keyword>
<evidence type="ECO:0000259" key="1">
    <source>
        <dbReference type="PROSITE" id="PS50995"/>
    </source>
</evidence>
<dbReference type="GO" id="GO:0006950">
    <property type="term" value="P:response to stress"/>
    <property type="evidence" value="ECO:0007669"/>
    <property type="project" value="TreeGrafter"/>
</dbReference>
<dbReference type="InterPro" id="IPR039422">
    <property type="entry name" value="MarR/SlyA-like"/>
</dbReference>
<evidence type="ECO:0000313" key="2">
    <source>
        <dbReference type="EMBL" id="OLP45228.1"/>
    </source>
</evidence>
<dbReference type="SUPFAM" id="SSF46785">
    <property type="entry name" value="Winged helix' DNA-binding domain"/>
    <property type="match status" value="1"/>
</dbReference>
<reference evidence="2 3" key="1">
    <citation type="submission" date="2016-09" db="EMBL/GenBank/DDBJ databases">
        <title>Rhizobium oryziradicis sp. nov., isolated from the root of rice.</title>
        <authorList>
            <person name="Zhao J."/>
            <person name="Zhang X."/>
        </authorList>
    </citation>
    <scope>NUCLEOTIDE SEQUENCE [LARGE SCALE GENOMIC DNA]</scope>
    <source>
        <strain evidence="2 3">N19</strain>
    </source>
</reference>
<comment type="caution">
    <text evidence="2">The sequence shown here is derived from an EMBL/GenBank/DDBJ whole genome shotgun (WGS) entry which is preliminary data.</text>
</comment>
<evidence type="ECO:0000313" key="3">
    <source>
        <dbReference type="Proteomes" id="UP000186894"/>
    </source>
</evidence>
<dbReference type="GO" id="GO:0003700">
    <property type="term" value="F:DNA-binding transcription factor activity"/>
    <property type="evidence" value="ECO:0007669"/>
    <property type="project" value="InterPro"/>
</dbReference>
<feature type="domain" description="HTH marR-type" evidence="1">
    <location>
        <begin position="1"/>
        <end position="116"/>
    </location>
</feature>
<dbReference type="OrthoDB" id="9812268at2"/>
<dbReference type="InterPro" id="IPR036390">
    <property type="entry name" value="WH_DNA-bd_sf"/>
</dbReference>